<sequence>VLFIYETVIMFTREVACFWTARWTGATLLFFATKWLAMTSTSWHYLTWSCHLDQRFVYQFLRAPCNDFDMCSCSVFQIANEAVIILELVPAAIFSALRAFVLSRSKLLGLLVLGLSLAPAGVNL</sequence>
<evidence type="ECO:0000313" key="2">
    <source>
        <dbReference type="EMBL" id="TFK78399.1"/>
    </source>
</evidence>
<dbReference type="InterPro" id="IPR045340">
    <property type="entry name" value="DUF6533"/>
</dbReference>
<dbReference type="InParanoid" id="A0A5C3NNZ6"/>
<protein>
    <recommendedName>
        <fullName evidence="1">DUF6533 domain-containing protein</fullName>
    </recommendedName>
</protein>
<feature type="non-terminal residue" evidence="2">
    <location>
        <position position="1"/>
    </location>
</feature>
<feature type="non-terminal residue" evidence="2">
    <location>
        <position position="124"/>
    </location>
</feature>
<dbReference type="Proteomes" id="UP000308197">
    <property type="component" value="Unassembled WGS sequence"/>
</dbReference>
<accession>A0A5C3NNZ6</accession>
<dbReference type="STRING" id="1314778.A0A5C3NNZ6"/>
<reference evidence="2 3" key="1">
    <citation type="journal article" date="2019" name="Nat. Ecol. Evol.">
        <title>Megaphylogeny resolves global patterns of mushroom evolution.</title>
        <authorList>
            <person name="Varga T."/>
            <person name="Krizsan K."/>
            <person name="Foldi C."/>
            <person name="Dima B."/>
            <person name="Sanchez-Garcia M."/>
            <person name="Sanchez-Ramirez S."/>
            <person name="Szollosi G.J."/>
            <person name="Szarkandi J.G."/>
            <person name="Papp V."/>
            <person name="Albert L."/>
            <person name="Andreopoulos W."/>
            <person name="Angelini C."/>
            <person name="Antonin V."/>
            <person name="Barry K.W."/>
            <person name="Bougher N.L."/>
            <person name="Buchanan P."/>
            <person name="Buyck B."/>
            <person name="Bense V."/>
            <person name="Catcheside P."/>
            <person name="Chovatia M."/>
            <person name="Cooper J."/>
            <person name="Damon W."/>
            <person name="Desjardin D."/>
            <person name="Finy P."/>
            <person name="Geml J."/>
            <person name="Haridas S."/>
            <person name="Hughes K."/>
            <person name="Justo A."/>
            <person name="Karasinski D."/>
            <person name="Kautmanova I."/>
            <person name="Kiss B."/>
            <person name="Kocsube S."/>
            <person name="Kotiranta H."/>
            <person name="LaButti K.M."/>
            <person name="Lechner B.E."/>
            <person name="Liimatainen K."/>
            <person name="Lipzen A."/>
            <person name="Lukacs Z."/>
            <person name="Mihaltcheva S."/>
            <person name="Morgado L.N."/>
            <person name="Niskanen T."/>
            <person name="Noordeloos M.E."/>
            <person name="Ohm R.A."/>
            <person name="Ortiz-Santana B."/>
            <person name="Ovrebo C."/>
            <person name="Racz N."/>
            <person name="Riley R."/>
            <person name="Savchenko A."/>
            <person name="Shiryaev A."/>
            <person name="Soop K."/>
            <person name="Spirin V."/>
            <person name="Szebenyi C."/>
            <person name="Tomsovsky M."/>
            <person name="Tulloss R.E."/>
            <person name="Uehling J."/>
            <person name="Grigoriev I.V."/>
            <person name="Vagvolgyi C."/>
            <person name="Papp T."/>
            <person name="Martin F.M."/>
            <person name="Miettinen O."/>
            <person name="Hibbett D.S."/>
            <person name="Nagy L.G."/>
        </authorList>
    </citation>
    <scope>NUCLEOTIDE SEQUENCE [LARGE SCALE GENOMIC DNA]</scope>
    <source>
        <strain evidence="2 3">HHB13444</strain>
    </source>
</reference>
<organism evidence="2 3">
    <name type="scientific">Polyporus arcularius HHB13444</name>
    <dbReference type="NCBI Taxonomy" id="1314778"/>
    <lineage>
        <taxon>Eukaryota</taxon>
        <taxon>Fungi</taxon>
        <taxon>Dikarya</taxon>
        <taxon>Basidiomycota</taxon>
        <taxon>Agaricomycotina</taxon>
        <taxon>Agaricomycetes</taxon>
        <taxon>Polyporales</taxon>
        <taxon>Polyporaceae</taxon>
        <taxon>Polyporus</taxon>
    </lineage>
</organism>
<evidence type="ECO:0000259" key="1">
    <source>
        <dbReference type="Pfam" id="PF20151"/>
    </source>
</evidence>
<evidence type="ECO:0000313" key="3">
    <source>
        <dbReference type="Proteomes" id="UP000308197"/>
    </source>
</evidence>
<dbReference type="EMBL" id="ML212562">
    <property type="protein sequence ID" value="TFK78399.1"/>
    <property type="molecule type" value="Genomic_DNA"/>
</dbReference>
<feature type="domain" description="DUF6533" evidence="1">
    <location>
        <begin position="1"/>
        <end position="38"/>
    </location>
</feature>
<proteinExistence type="predicted"/>
<dbReference type="AlphaFoldDB" id="A0A5C3NNZ6"/>
<dbReference type="Pfam" id="PF20151">
    <property type="entry name" value="DUF6533"/>
    <property type="match status" value="1"/>
</dbReference>
<keyword evidence="3" id="KW-1185">Reference proteome</keyword>
<gene>
    <name evidence="2" type="ORF">K466DRAFT_453390</name>
</gene>
<name>A0A5C3NNZ6_9APHY</name>